<name>A0AAE0SQ32_9BIVA</name>
<comment type="caution">
    <text evidence="10">The sequence shown here is derived from an EMBL/GenBank/DDBJ whole genome shotgun (WGS) entry which is preliminary data.</text>
</comment>
<keyword evidence="11" id="KW-1185">Reference proteome</keyword>
<comment type="catalytic activity">
    <reaction evidence="8">
        <text>L-serine = pyruvate + NH4(+)</text>
        <dbReference type="Rhea" id="RHEA:19169"/>
        <dbReference type="ChEBI" id="CHEBI:15361"/>
        <dbReference type="ChEBI" id="CHEBI:28938"/>
        <dbReference type="ChEBI" id="CHEBI:33384"/>
        <dbReference type="EC" id="4.3.1.17"/>
    </reaction>
</comment>
<dbReference type="SUPFAM" id="SSF53686">
    <property type="entry name" value="Tryptophan synthase beta subunit-like PLP-dependent enzymes"/>
    <property type="match status" value="1"/>
</dbReference>
<dbReference type="PANTHER" id="PTHR48078">
    <property type="entry name" value="THREONINE DEHYDRATASE, MITOCHONDRIAL-RELATED"/>
    <property type="match status" value="1"/>
</dbReference>
<evidence type="ECO:0000256" key="1">
    <source>
        <dbReference type="ARBA" id="ARBA00001933"/>
    </source>
</evidence>
<evidence type="ECO:0000256" key="7">
    <source>
        <dbReference type="ARBA" id="ARBA00042605"/>
    </source>
</evidence>
<evidence type="ECO:0000256" key="5">
    <source>
        <dbReference type="ARBA" id="ARBA00023239"/>
    </source>
</evidence>
<dbReference type="Gene3D" id="3.40.50.1100">
    <property type="match status" value="2"/>
</dbReference>
<organism evidence="10 11">
    <name type="scientific">Potamilus streckersoni</name>
    <dbReference type="NCBI Taxonomy" id="2493646"/>
    <lineage>
        <taxon>Eukaryota</taxon>
        <taxon>Metazoa</taxon>
        <taxon>Spiralia</taxon>
        <taxon>Lophotrochozoa</taxon>
        <taxon>Mollusca</taxon>
        <taxon>Bivalvia</taxon>
        <taxon>Autobranchia</taxon>
        <taxon>Heteroconchia</taxon>
        <taxon>Palaeoheterodonta</taxon>
        <taxon>Unionida</taxon>
        <taxon>Unionoidea</taxon>
        <taxon>Unionidae</taxon>
        <taxon>Ambleminae</taxon>
        <taxon>Lampsilini</taxon>
        <taxon>Potamilus</taxon>
    </lineage>
</organism>
<dbReference type="GO" id="GO:0006565">
    <property type="term" value="P:L-serine catabolic process"/>
    <property type="evidence" value="ECO:0007669"/>
    <property type="project" value="TreeGrafter"/>
</dbReference>
<dbReference type="InterPro" id="IPR050147">
    <property type="entry name" value="Ser/Thr_Dehydratase"/>
</dbReference>
<dbReference type="GO" id="GO:0009097">
    <property type="term" value="P:isoleucine biosynthetic process"/>
    <property type="evidence" value="ECO:0007669"/>
    <property type="project" value="TreeGrafter"/>
</dbReference>
<comment type="cofactor">
    <cofactor evidence="1">
        <name>pyridoxal 5'-phosphate</name>
        <dbReference type="ChEBI" id="CHEBI:597326"/>
    </cofactor>
</comment>
<keyword evidence="4" id="KW-0663">Pyridoxal phosphate</keyword>
<dbReference type="AlphaFoldDB" id="A0AAE0SQ32"/>
<dbReference type="EC" id="4.3.1.17" evidence="3"/>
<dbReference type="PANTHER" id="PTHR48078:SF2">
    <property type="entry name" value="CATABOLIC L-SERINE_THREONINE DEHYDRATASE"/>
    <property type="match status" value="1"/>
</dbReference>
<dbReference type="GO" id="GO:0006567">
    <property type="term" value="P:L-threonine catabolic process"/>
    <property type="evidence" value="ECO:0007669"/>
    <property type="project" value="TreeGrafter"/>
</dbReference>
<dbReference type="GO" id="GO:0004794">
    <property type="term" value="F:threonine deaminase activity"/>
    <property type="evidence" value="ECO:0007669"/>
    <property type="project" value="TreeGrafter"/>
</dbReference>
<evidence type="ECO:0000256" key="4">
    <source>
        <dbReference type="ARBA" id="ARBA00022898"/>
    </source>
</evidence>
<reference evidence="10" key="3">
    <citation type="submission" date="2023-05" db="EMBL/GenBank/DDBJ databases">
        <authorList>
            <person name="Smith C.H."/>
        </authorList>
    </citation>
    <scope>NUCLEOTIDE SEQUENCE</scope>
    <source>
        <strain evidence="10">CHS0354</strain>
        <tissue evidence="10">Mantle</tissue>
    </source>
</reference>
<sequence>MSGGDLLQNGNTSERKLYLETPTIHSGPISKVAGFDVYLKLENLQIPGSFKIRGISNLCKKALAKGSQQIVCASGGNAGLAAAYCAQQMNITAKIILPQSTPGFVADKLLDLGAQVEVVGKVFDESNVYALKLGEDPAVEYVHPFDHPDIWEGHSTIMEEVSKQMACRPDVVIVSVGGGGLLNGILIGMKNVGWSDVPCVAVETIGADCLNKALKAGKPVTLPDITSVAKCLGALTVCSATLDFISNFQHFHSCVVEDRQAVDACLKFSDDHRMLVEPACGASLAAVYGDTIRTLQNEGKLGPIKSALVIVCGGASVTLSALEKWRHDFNL</sequence>
<dbReference type="InterPro" id="IPR036052">
    <property type="entry name" value="TrpB-like_PALP_sf"/>
</dbReference>
<evidence type="ECO:0000313" key="11">
    <source>
        <dbReference type="Proteomes" id="UP001195483"/>
    </source>
</evidence>
<feature type="domain" description="Tryptophan synthase beta chain-like PALP" evidence="9">
    <location>
        <begin position="18"/>
        <end position="313"/>
    </location>
</feature>
<dbReference type="EMBL" id="JAEAOA010001512">
    <property type="protein sequence ID" value="KAK3595751.1"/>
    <property type="molecule type" value="Genomic_DNA"/>
</dbReference>
<reference evidence="10" key="1">
    <citation type="journal article" date="2021" name="Genome Biol. Evol.">
        <title>A High-Quality Reference Genome for a Parasitic Bivalve with Doubly Uniparental Inheritance (Bivalvia: Unionida).</title>
        <authorList>
            <person name="Smith C.H."/>
        </authorList>
    </citation>
    <scope>NUCLEOTIDE SEQUENCE</scope>
    <source>
        <strain evidence="10">CHS0354</strain>
    </source>
</reference>
<dbReference type="InterPro" id="IPR001926">
    <property type="entry name" value="TrpB-like_PALP"/>
</dbReference>
<gene>
    <name evidence="10" type="ORF">CHS0354_025380</name>
</gene>
<dbReference type="GO" id="GO:0003941">
    <property type="term" value="F:L-serine ammonia-lyase activity"/>
    <property type="evidence" value="ECO:0007669"/>
    <property type="project" value="UniProtKB-EC"/>
</dbReference>
<dbReference type="Pfam" id="PF00291">
    <property type="entry name" value="PALP"/>
    <property type="match status" value="1"/>
</dbReference>
<protein>
    <recommendedName>
        <fullName evidence="3">L-serine ammonia-lyase</fullName>
        <ecNumber evidence="3">4.3.1.17</ecNumber>
    </recommendedName>
    <alternativeName>
        <fullName evidence="6">L-serine deaminase</fullName>
    </alternativeName>
    <alternativeName>
        <fullName evidence="7">L-threonine dehydratase</fullName>
    </alternativeName>
</protein>
<evidence type="ECO:0000256" key="2">
    <source>
        <dbReference type="ARBA" id="ARBA00010869"/>
    </source>
</evidence>
<evidence type="ECO:0000256" key="3">
    <source>
        <dbReference type="ARBA" id="ARBA00012093"/>
    </source>
</evidence>
<comment type="similarity">
    <text evidence="2">Belongs to the serine/threonine dehydratase family.</text>
</comment>
<evidence type="ECO:0000259" key="9">
    <source>
        <dbReference type="Pfam" id="PF00291"/>
    </source>
</evidence>
<reference evidence="10" key="2">
    <citation type="journal article" date="2021" name="Genome Biol. Evol.">
        <title>Developing a high-quality reference genome for a parasitic bivalve with doubly uniparental inheritance (Bivalvia: Unionida).</title>
        <authorList>
            <person name="Smith C.H."/>
        </authorList>
    </citation>
    <scope>NUCLEOTIDE SEQUENCE</scope>
    <source>
        <strain evidence="10">CHS0354</strain>
        <tissue evidence="10">Mantle</tissue>
    </source>
</reference>
<dbReference type="Proteomes" id="UP001195483">
    <property type="component" value="Unassembled WGS sequence"/>
</dbReference>
<proteinExistence type="inferred from homology"/>
<evidence type="ECO:0000256" key="6">
    <source>
        <dbReference type="ARBA" id="ARBA00041766"/>
    </source>
</evidence>
<evidence type="ECO:0000313" key="10">
    <source>
        <dbReference type="EMBL" id="KAK3595751.1"/>
    </source>
</evidence>
<accession>A0AAE0SQ32</accession>
<evidence type="ECO:0000256" key="8">
    <source>
        <dbReference type="ARBA" id="ARBA00049406"/>
    </source>
</evidence>
<keyword evidence="5" id="KW-0456">Lyase</keyword>